<feature type="domain" description="(S)-ureidoglycine aminohydrolase cupin" evidence="2">
    <location>
        <begin position="45"/>
        <end position="117"/>
    </location>
</feature>
<dbReference type="Gene3D" id="2.60.120.10">
    <property type="entry name" value="Jelly Rolls"/>
    <property type="match status" value="1"/>
</dbReference>
<dbReference type="Proteomes" id="UP000270743">
    <property type="component" value="Unassembled WGS sequence"/>
</dbReference>
<feature type="region of interest" description="Disordered" evidence="1">
    <location>
        <begin position="1"/>
        <end position="24"/>
    </location>
</feature>
<dbReference type="Pfam" id="PF05899">
    <property type="entry name" value="Cupin_3"/>
    <property type="match status" value="1"/>
</dbReference>
<proteinExistence type="predicted"/>
<dbReference type="PANTHER" id="PTHR40943:SF1">
    <property type="entry name" value="CYTOPLASMIC PROTEIN"/>
    <property type="match status" value="1"/>
</dbReference>
<dbReference type="CDD" id="cd02227">
    <property type="entry name" value="cupin_TM1112-like"/>
    <property type="match status" value="1"/>
</dbReference>
<evidence type="ECO:0000259" key="2">
    <source>
        <dbReference type="Pfam" id="PF05899"/>
    </source>
</evidence>
<name>A0A3S4GNB2_9RHOB</name>
<sequence>MTCLKKIDHDPASPPESSKALPGRLIAGDPSYLTWALDRSREGATDGPVRTGIWEATPGETVSIKGDSFEFCHILSGRIELTEDGQAPVTFRGGDSFIMKPGFRGVWKTLETVRKIYVIVG</sequence>
<dbReference type="AlphaFoldDB" id="A0A3S4GNB2"/>
<dbReference type="EMBL" id="UZWE01000029">
    <property type="protein sequence ID" value="VDS08767.1"/>
    <property type="molecule type" value="Genomic_DNA"/>
</dbReference>
<evidence type="ECO:0000256" key="1">
    <source>
        <dbReference type="SAM" id="MobiDB-lite"/>
    </source>
</evidence>
<gene>
    <name evidence="3" type="ORF">PARHAE_01951</name>
</gene>
<dbReference type="InterPro" id="IPR014710">
    <property type="entry name" value="RmlC-like_jellyroll"/>
</dbReference>
<dbReference type="RefSeq" id="WP_126154416.1">
    <property type="nucleotide sequence ID" value="NZ_UZWE01000029.1"/>
</dbReference>
<accession>A0A3S4GNB2</accession>
<evidence type="ECO:0000313" key="4">
    <source>
        <dbReference type="Proteomes" id="UP000270743"/>
    </source>
</evidence>
<keyword evidence="4" id="KW-1185">Reference proteome</keyword>
<protein>
    <recommendedName>
        <fullName evidence="2">(S)-ureidoglycine aminohydrolase cupin domain-containing protein</fullName>
    </recommendedName>
</protein>
<reference evidence="3 4" key="1">
    <citation type="submission" date="2018-12" db="EMBL/GenBank/DDBJ databases">
        <authorList>
            <person name="Criscuolo A."/>
        </authorList>
    </citation>
    <scope>NUCLEOTIDE SEQUENCE [LARGE SCALE GENOMIC DNA]</scope>
    <source>
        <strain evidence="3">ACIP1116241</strain>
    </source>
</reference>
<dbReference type="PANTHER" id="PTHR40943">
    <property type="entry name" value="CYTOPLASMIC PROTEIN-RELATED"/>
    <property type="match status" value="1"/>
</dbReference>
<dbReference type="InterPro" id="IPR011051">
    <property type="entry name" value="RmlC_Cupin_sf"/>
</dbReference>
<dbReference type="OrthoDB" id="9799053at2"/>
<evidence type="ECO:0000313" key="3">
    <source>
        <dbReference type="EMBL" id="VDS08767.1"/>
    </source>
</evidence>
<feature type="compositionally biased region" description="Basic and acidic residues" evidence="1">
    <location>
        <begin position="1"/>
        <end position="11"/>
    </location>
</feature>
<dbReference type="SUPFAM" id="SSF51182">
    <property type="entry name" value="RmlC-like cupins"/>
    <property type="match status" value="1"/>
</dbReference>
<dbReference type="InterPro" id="IPR008579">
    <property type="entry name" value="UGlyAH_Cupin_dom"/>
</dbReference>
<organism evidence="3 4">
    <name type="scientific">Paracoccus haematequi</name>
    <dbReference type="NCBI Taxonomy" id="2491866"/>
    <lineage>
        <taxon>Bacteria</taxon>
        <taxon>Pseudomonadati</taxon>
        <taxon>Pseudomonadota</taxon>
        <taxon>Alphaproteobacteria</taxon>
        <taxon>Rhodobacterales</taxon>
        <taxon>Paracoccaceae</taxon>
        <taxon>Paracoccus</taxon>
    </lineage>
</organism>